<dbReference type="PROSITE" id="PS50850">
    <property type="entry name" value="MFS"/>
    <property type="match status" value="1"/>
</dbReference>
<feature type="transmembrane region" description="Helical" evidence="7">
    <location>
        <begin position="344"/>
        <end position="368"/>
    </location>
</feature>
<evidence type="ECO:0000313" key="11">
    <source>
        <dbReference type="Proteomes" id="UP000008044"/>
    </source>
</evidence>
<dbReference type="SUPFAM" id="SSF103473">
    <property type="entry name" value="MFS general substrate transporter"/>
    <property type="match status" value="1"/>
</dbReference>
<evidence type="ECO:0000256" key="4">
    <source>
        <dbReference type="ARBA" id="ARBA00022692"/>
    </source>
</evidence>
<evidence type="ECO:0000256" key="1">
    <source>
        <dbReference type="ARBA" id="ARBA00004651"/>
    </source>
</evidence>
<dbReference type="eggNOG" id="COG2814">
    <property type="taxonomic scope" value="Bacteria"/>
</dbReference>
<dbReference type="PANTHER" id="PTHR43414">
    <property type="entry name" value="MULTIDRUG RESISTANCE PROTEIN MDTG"/>
    <property type="match status" value="1"/>
</dbReference>
<evidence type="ECO:0000256" key="7">
    <source>
        <dbReference type="SAM" id="Phobius"/>
    </source>
</evidence>
<reference evidence="12" key="3">
    <citation type="submission" date="2023-07" db="EMBL/GenBank/DDBJ databases">
        <title>Identification of Pectobacterium versatile causing blackleg of potato from New York State with a whole genome sequencing approach.</title>
        <authorList>
            <person name="Ma X."/>
            <person name="Swingle B."/>
        </authorList>
    </citation>
    <scope>NUCLEOTIDE SEQUENCE [LARGE SCALE GENOMIC DNA]</scope>
    <source>
        <strain evidence="12">NY1588A</strain>
    </source>
</reference>
<feature type="transmembrane region" description="Helical" evidence="7">
    <location>
        <begin position="314"/>
        <end position="332"/>
    </location>
</feature>
<feature type="transmembrane region" description="Helical" evidence="7">
    <location>
        <begin position="165"/>
        <end position="190"/>
    </location>
</feature>
<keyword evidence="4 7" id="KW-0812">Transmembrane</keyword>
<evidence type="ECO:0000313" key="12">
    <source>
        <dbReference type="Proteomes" id="UP001194579"/>
    </source>
</evidence>
<sequence>MRLTGQVAFIIHFMFVVQLVAMGAMEMSGPFWPLHLESMSSGAELSIAGIAVYVGPMLGIMLTSAFWGRMGDRLGNKAMMIRALFGLALTQLGLAWANDIWTIVVLRFIQGACAGYIAPAQAYGVAVVSPLQRTRLFAWLQVSTNVGSLLGAIVGGLILDYLNFFWINLSAAILCALCGITVALFLPHVAPMVPTAPSADVQAKEAPRKRLWALSPIPALLLISGLLLTSRMIPQTPFSLYMDGFFQVDKWVIGLCYGLQATGVIVSASLWARYFENLSLPQTLSRLCVVMLACTIVTLTAATMLNIAIFIPLYFLWGVLLGATTPVLMALISRAAGAGQQGYILGVAQSVSQFASILGISLGGLVLYSPGLRSLFFCVGAAYLVTLLVALMLLRRLRRQAEKHGSLSTKGNIENVN</sequence>
<evidence type="ECO:0000256" key="3">
    <source>
        <dbReference type="ARBA" id="ARBA00022475"/>
    </source>
</evidence>
<feature type="transmembrane region" description="Helical" evidence="7">
    <location>
        <begin position="79"/>
        <end position="97"/>
    </location>
</feature>
<comment type="subcellular location">
    <subcellularLocation>
        <location evidence="1">Cell membrane</location>
        <topology evidence="1">Multi-pass membrane protein</topology>
    </subcellularLocation>
</comment>
<dbReference type="HOGENOM" id="CLU_001265_57_5_6"/>
<evidence type="ECO:0000313" key="10">
    <source>
        <dbReference type="EMBL" id="MBI0553422.1"/>
    </source>
</evidence>
<evidence type="ECO:0000259" key="8">
    <source>
        <dbReference type="PROSITE" id="PS50850"/>
    </source>
</evidence>
<dbReference type="STRING" id="1905730.W5S_4237"/>
<dbReference type="InterPro" id="IPR011701">
    <property type="entry name" value="MFS"/>
</dbReference>
<keyword evidence="3" id="KW-1003">Cell membrane</keyword>
<feature type="domain" description="Major facilitator superfamily (MFS) profile" evidence="8">
    <location>
        <begin position="7"/>
        <end position="398"/>
    </location>
</feature>
<dbReference type="PATRIC" id="fig|1166016.3.peg.4316"/>
<keyword evidence="6 7" id="KW-0472">Membrane</keyword>
<dbReference type="EMBL" id="CP003415">
    <property type="protein sequence ID" value="AFI92293.1"/>
    <property type="molecule type" value="Genomic_DNA"/>
</dbReference>
<dbReference type="RefSeq" id="WP_014701688.1">
    <property type="nucleotide sequence ID" value="NC_017845.1"/>
</dbReference>
<dbReference type="GO" id="GO:0005886">
    <property type="term" value="C:plasma membrane"/>
    <property type="evidence" value="ECO:0007669"/>
    <property type="project" value="UniProtKB-SubCell"/>
</dbReference>
<evidence type="ECO:0000313" key="9">
    <source>
        <dbReference type="EMBL" id="AFI92293.1"/>
    </source>
</evidence>
<evidence type="ECO:0000256" key="2">
    <source>
        <dbReference type="ARBA" id="ARBA00022448"/>
    </source>
</evidence>
<reference evidence="9" key="2">
    <citation type="submission" date="2012-03" db="EMBL/GenBank/DDBJ databases">
        <authorList>
            <person name="Koskinen P."/>
            <person name="Laine P."/>
            <person name="Niemi O."/>
            <person name="Nykyri J."/>
            <person name="Harjunpaa H."/>
            <person name="Auvinen P."/>
            <person name="Paulin L."/>
            <person name="Pirhonen M."/>
            <person name="Palva T."/>
            <person name="Holm L."/>
        </authorList>
    </citation>
    <scope>NUCLEOTIDE SEQUENCE</scope>
    <source>
        <strain evidence="9">SCC3193</strain>
    </source>
</reference>
<feature type="transmembrane region" description="Helical" evidence="7">
    <location>
        <begin position="284"/>
        <end position="308"/>
    </location>
</feature>
<dbReference type="KEGG" id="pec:W5S_4237"/>
<name>A0A0H3I8L7_PECPM</name>
<dbReference type="AlphaFoldDB" id="A0A0H3I8L7"/>
<protein>
    <submittedName>
        <fullName evidence="10">MFS transporter</fullName>
    </submittedName>
    <submittedName>
        <fullName evidence="9">Siderophore staphylobactin biosynthesis protein SbnD</fullName>
    </submittedName>
</protein>
<organism evidence="9 11">
    <name type="scientific">Pectobacterium parmentieri</name>
    <dbReference type="NCBI Taxonomy" id="1905730"/>
    <lineage>
        <taxon>Bacteria</taxon>
        <taxon>Pseudomonadati</taxon>
        <taxon>Pseudomonadota</taxon>
        <taxon>Gammaproteobacteria</taxon>
        <taxon>Enterobacterales</taxon>
        <taxon>Pectobacteriaceae</taxon>
        <taxon>Pectobacterium</taxon>
    </lineage>
</organism>
<dbReference type="EMBL" id="WABS01000004">
    <property type="protein sequence ID" value="MBI0553422.1"/>
    <property type="molecule type" value="Genomic_DNA"/>
</dbReference>
<dbReference type="InterPro" id="IPR020846">
    <property type="entry name" value="MFS_dom"/>
</dbReference>
<proteinExistence type="predicted"/>
<feature type="transmembrane region" description="Helical" evidence="7">
    <location>
        <begin position="136"/>
        <end position="159"/>
    </location>
</feature>
<dbReference type="GO" id="GO:0022857">
    <property type="term" value="F:transmembrane transporter activity"/>
    <property type="evidence" value="ECO:0007669"/>
    <property type="project" value="InterPro"/>
</dbReference>
<feature type="transmembrane region" description="Helical" evidence="7">
    <location>
        <begin position="103"/>
        <end position="124"/>
    </location>
</feature>
<keyword evidence="5 7" id="KW-1133">Transmembrane helix</keyword>
<dbReference type="Proteomes" id="UP000008044">
    <property type="component" value="Chromosome"/>
</dbReference>
<feature type="transmembrane region" description="Helical" evidence="7">
    <location>
        <begin position="45"/>
        <end position="67"/>
    </location>
</feature>
<keyword evidence="12" id="KW-1185">Reference proteome</keyword>
<feature type="transmembrane region" description="Helical" evidence="7">
    <location>
        <begin position="374"/>
        <end position="394"/>
    </location>
</feature>
<reference evidence="10" key="4">
    <citation type="submission" date="2024-05" db="EMBL/GenBank/DDBJ databases">
        <title>Identification of Pectobacterium versatile causing blackleg of potato from New York State with a whole genome sequencing approach.</title>
        <authorList>
            <person name="Ma X."/>
            <person name="Swingle B."/>
        </authorList>
    </citation>
    <scope>NUCLEOTIDE SEQUENCE</scope>
    <source>
        <strain evidence="10">NY1588A</strain>
    </source>
</reference>
<accession>A0A0H3I8L7</accession>
<evidence type="ECO:0000256" key="5">
    <source>
        <dbReference type="ARBA" id="ARBA00022989"/>
    </source>
</evidence>
<evidence type="ECO:0000256" key="6">
    <source>
        <dbReference type="ARBA" id="ARBA00023136"/>
    </source>
</evidence>
<keyword evidence="2" id="KW-0813">Transport</keyword>
<feature type="transmembrane region" description="Helical" evidence="7">
    <location>
        <begin position="211"/>
        <end position="231"/>
    </location>
</feature>
<dbReference type="PANTHER" id="PTHR43414:SF1">
    <property type="entry name" value="PEPTIDE PERMEASE"/>
    <property type="match status" value="1"/>
</dbReference>
<reference evidence="9 11" key="1">
    <citation type="journal article" date="2012" name="J. Bacteriol.">
        <title>Genome sequence of Pectobacterium sp. strain SCC3193.</title>
        <authorList>
            <person name="Koskinen J.P."/>
            <person name="Laine P."/>
            <person name="Niemi O."/>
            <person name="Nykyri J."/>
            <person name="Harjunpaa H."/>
            <person name="Auvinen P."/>
            <person name="Paulin L."/>
            <person name="Pirhonen M."/>
            <person name="Palva T."/>
            <person name="Holm L."/>
        </authorList>
    </citation>
    <scope>NUCLEOTIDE SEQUENCE [LARGE SCALE GENOMIC DNA]</scope>
    <source>
        <strain evidence="9 11">SCC3193</strain>
    </source>
</reference>
<gene>
    <name evidence="9" type="ordered locus">W5S_4237</name>
    <name evidence="10" type="ORF">F6Q06_02795</name>
</gene>
<feature type="transmembrane region" description="Helical" evidence="7">
    <location>
        <begin position="7"/>
        <end position="25"/>
    </location>
</feature>
<feature type="transmembrane region" description="Helical" evidence="7">
    <location>
        <begin position="251"/>
        <end position="272"/>
    </location>
</feature>
<dbReference type="Gene3D" id="1.20.1250.20">
    <property type="entry name" value="MFS general substrate transporter like domains"/>
    <property type="match status" value="1"/>
</dbReference>
<dbReference type="InterPro" id="IPR036259">
    <property type="entry name" value="MFS_trans_sf"/>
</dbReference>
<dbReference type="Proteomes" id="UP001194579">
    <property type="component" value="Unassembled WGS sequence"/>
</dbReference>
<dbReference type="Pfam" id="PF07690">
    <property type="entry name" value="MFS_1"/>
    <property type="match status" value="1"/>
</dbReference>